<protein>
    <submittedName>
        <fullName evidence="1">Uncharacterized protein</fullName>
    </submittedName>
</protein>
<gene>
    <name evidence="1" type="ORF">LE_TR20706_c5_g1_i1_g.66418</name>
</gene>
<dbReference type="EMBL" id="GEVL01020385">
    <property type="protein sequence ID" value="JAU56956.1"/>
    <property type="molecule type" value="Transcribed_RNA"/>
</dbReference>
<reference evidence="1" key="1">
    <citation type="submission" date="2016-07" db="EMBL/GenBank/DDBJ databases">
        <title>De novo transcriptome assembly of four accessions of the metal hyperaccumulator plant Noccaea caerulescens.</title>
        <authorList>
            <person name="Blande D."/>
            <person name="Halimaa P."/>
            <person name="Tervahauta A.I."/>
            <person name="Aarts M.G."/>
            <person name="Karenlampi S.O."/>
        </authorList>
    </citation>
    <scope>NUCLEOTIDE SEQUENCE</scope>
</reference>
<proteinExistence type="predicted"/>
<name>A0A1J3GRM5_NOCCA</name>
<sequence>MENQRKKKNDIEKETRMQVGRWNQNKTFCITSSVMYSLLHYRIKERKGANLWCKQSFTMFKQTGILEFLFH</sequence>
<dbReference type="AlphaFoldDB" id="A0A1J3GRM5"/>
<evidence type="ECO:0000313" key="1">
    <source>
        <dbReference type="EMBL" id="JAU56956.1"/>
    </source>
</evidence>
<organism evidence="1">
    <name type="scientific">Noccaea caerulescens</name>
    <name type="common">Alpine penny-cress</name>
    <name type="synonym">Thlaspi caerulescens</name>
    <dbReference type="NCBI Taxonomy" id="107243"/>
    <lineage>
        <taxon>Eukaryota</taxon>
        <taxon>Viridiplantae</taxon>
        <taxon>Streptophyta</taxon>
        <taxon>Embryophyta</taxon>
        <taxon>Tracheophyta</taxon>
        <taxon>Spermatophyta</taxon>
        <taxon>Magnoliopsida</taxon>
        <taxon>eudicotyledons</taxon>
        <taxon>Gunneridae</taxon>
        <taxon>Pentapetalae</taxon>
        <taxon>rosids</taxon>
        <taxon>malvids</taxon>
        <taxon>Brassicales</taxon>
        <taxon>Brassicaceae</taxon>
        <taxon>Coluteocarpeae</taxon>
        <taxon>Noccaea</taxon>
    </lineage>
</organism>
<accession>A0A1J3GRM5</accession>